<evidence type="ECO:0000256" key="5">
    <source>
        <dbReference type="SAM" id="SignalP"/>
    </source>
</evidence>
<name>A0AAD8VUA7_LOLMU</name>
<keyword evidence="3" id="KW-0677">Repeat</keyword>
<proteinExistence type="inferred from homology"/>
<dbReference type="Proteomes" id="UP001231189">
    <property type="component" value="Unassembled WGS sequence"/>
</dbReference>
<dbReference type="AlphaFoldDB" id="A0AAD8VUA7"/>
<accession>A0AAD8VUA7</accession>
<evidence type="ECO:0000313" key="7">
    <source>
        <dbReference type="EMBL" id="KAK1618126.1"/>
    </source>
</evidence>
<feature type="chain" id="PRO_5042170098" description="Leucine-rich repeat-containing N-terminal plant-type domain-containing protein" evidence="5">
    <location>
        <begin position="38"/>
        <end position="210"/>
    </location>
</feature>
<feature type="domain" description="Leucine-rich repeat-containing N-terminal plant-type" evidence="6">
    <location>
        <begin position="45"/>
        <end position="82"/>
    </location>
</feature>
<dbReference type="InterPro" id="IPR001611">
    <property type="entry name" value="Leu-rich_rpt"/>
</dbReference>
<gene>
    <name evidence="7" type="ORF">QYE76_023643</name>
</gene>
<evidence type="ECO:0000256" key="1">
    <source>
        <dbReference type="ARBA" id="ARBA00004196"/>
    </source>
</evidence>
<dbReference type="PANTHER" id="PTHR48059:SF30">
    <property type="entry name" value="OS06G0587000 PROTEIN"/>
    <property type="match status" value="1"/>
</dbReference>
<evidence type="ECO:0000256" key="2">
    <source>
        <dbReference type="ARBA" id="ARBA00022614"/>
    </source>
</evidence>
<sequence>MIHILQVMRSPRQPAKLAVLLLLALLLLCNGVVNVHGKTIHENSVDLHALLDFKKGITNDPPALSNWNTTIHFCRWTGVYCTTTRPFRVSSLNNLTGQNLHGRISPSLGNLTFLNRLHLSYNSLVGTFPVLNNLQLESLHMSNNNLTGISPNALLNCSNLSYLDFSYNQLKGEIGQFPKLQYLILGSNMLSGATRHLESFKLSPISRLGG</sequence>
<dbReference type="EMBL" id="JAUUTY010000006">
    <property type="protein sequence ID" value="KAK1618126.1"/>
    <property type="molecule type" value="Genomic_DNA"/>
</dbReference>
<dbReference type="SUPFAM" id="SSF52058">
    <property type="entry name" value="L domain-like"/>
    <property type="match status" value="1"/>
</dbReference>
<dbReference type="InterPro" id="IPR051848">
    <property type="entry name" value="PGIP"/>
</dbReference>
<dbReference type="PANTHER" id="PTHR48059">
    <property type="entry name" value="POLYGALACTURONASE INHIBITOR 1"/>
    <property type="match status" value="1"/>
</dbReference>
<dbReference type="Pfam" id="PF08263">
    <property type="entry name" value="LRRNT_2"/>
    <property type="match status" value="1"/>
</dbReference>
<feature type="signal peptide" evidence="5">
    <location>
        <begin position="1"/>
        <end position="37"/>
    </location>
</feature>
<comment type="subcellular location">
    <subcellularLocation>
        <location evidence="1">Cell envelope</location>
    </subcellularLocation>
</comment>
<evidence type="ECO:0000259" key="6">
    <source>
        <dbReference type="Pfam" id="PF08263"/>
    </source>
</evidence>
<reference evidence="7" key="1">
    <citation type="submission" date="2023-07" db="EMBL/GenBank/DDBJ databases">
        <title>A chromosome-level genome assembly of Lolium multiflorum.</title>
        <authorList>
            <person name="Chen Y."/>
            <person name="Copetti D."/>
            <person name="Kolliker R."/>
            <person name="Studer B."/>
        </authorList>
    </citation>
    <scope>NUCLEOTIDE SEQUENCE</scope>
    <source>
        <strain evidence="7">02402/16</strain>
        <tissue evidence="7">Leaf</tissue>
    </source>
</reference>
<evidence type="ECO:0000256" key="3">
    <source>
        <dbReference type="ARBA" id="ARBA00022737"/>
    </source>
</evidence>
<evidence type="ECO:0000256" key="4">
    <source>
        <dbReference type="ARBA" id="ARBA00038043"/>
    </source>
</evidence>
<protein>
    <recommendedName>
        <fullName evidence="6">Leucine-rich repeat-containing N-terminal plant-type domain-containing protein</fullName>
    </recommendedName>
</protein>
<dbReference type="Pfam" id="PF13855">
    <property type="entry name" value="LRR_8"/>
    <property type="match status" value="1"/>
</dbReference>
<keyword evidence="8" id="KW-1185">Reference proteome</keyword>
<dbReference type="PROSITE" id="PS51450">
    <property type="entry name" value="LRR"/>
    <property type="match status" value="1"/>
</dbReference>
<organism evidence="7 8">
    <name type="scientific">Lolium multiflorum</name>
    <name type="common">Italian ryegrass</name>
    <name type="synonym">Lolium perenne subsp. multiflorum</name>
    <dbReference type="NCBI Taxonomy" id="4521"/>
    <lineage>
        <taxon>Eukaryota</taxon>
        <taxon>Viridiplantae</taxon>
        <taxon>Streptophyta</taxon>
        <taxon>Embryophyta</taxon>
        <taxon>Tracheophyta</taxon>
        <taxon>Spermatophyta</taxon>
        <taxon>Magnoliopsida</taxon>
        <taxon>Liliopsida</taxon>
        <taxon>Poales</taxon>
        <taxon>Poaceae</taxon>
        <taxon>BOP clade</taxon>
        <taxon>Pooideae</taxon>
        <taxon>Poodae</taxon>
        <taxon>Poeae</taxon>
        <taxon>Poeae Chloroplast Group 2 (Poeae type)</taxon>
        <taxon>Loliodinae</taxon>
        <taxon>Loliinae</taxon>
        <taxon>Lolium</taxon>
    </lineage>
</organism>
<dbReference type="Gene3D" id="3.80.10.10">
    <property type="entry name" value="Ribonuclease Inhibitor"/>
    <property type="match status" value="1"/>
</dbReference>
<keyword evidence="2" id="KW-0433">Leucine-rich repeat</keyword>
<comment type="similarity">
    <text evidence="4">Belongs to the polygalacturonase-inhibiting protein family.</text>
</comment>
<keyword evidence="5" id="KW-0732">Signal</keyword>
<dbReference type="InterPro" id="IPR013210">
    <property type="entry name" value="LRR_N_plant-typ"/>
</dbReference>
<dbReference type="InterPro" id="IPR032675">
    <property type="entry name" value="LRR_dom_sf"/>
</dbReference>
<comment type="caution">
    <text evidence="7">The sequence shown here is derived from an EMBL/GenBank/DDBJ whole genome shotgun (WGS) entry which is preliminary data.</text>
</comment>
<evidence type="ECO:0000313" key="8">
    <source>
        <dbReference type="Proteomes" id="UP001231189"/>
    </source>
</evidence>